<gene>
    <name evidence="1" type="ORF">FCALED_LOCUS12501</name>
</gene>
<evidence type="ECO:0000313" key="1">
    <source>
        <dbReference type="EMBL" id="CAG8680941.1"/>
    </source>
</evidence>
<proteinExistence type="predicted"/>
<dbReference type="Proteomes" id="UP000789570">
    <property type="component" value="Unassembled WGS sequence"/>
</dbReference>
<feature type="non-terminal residue" evidence="1">
    <location>
        <position position="86"/>
    </location>
</feature>
<dbReference type="EMBL" id="CAJVPQ010006126">
    <property type="protein sequence ID" value="CAG8680941.1"/>
    <property type="molecule type" value="Genomic_DNA"/>
</dbReference>
<comment type="caution">
    <text evidence="1">The sequence shown here is derived from an EMBL/GenBank/DDBJ whole genome shotgun (WGS) entry which is preliminary data.</text>
</comment>
<evidence type="ECO:0000313" key="2">
    <source>
        <dbReference type="Proteomes" id="UP000789570"/>
    </source>
</evidence>
<accession>A0A9N9EKQ9</accession>
<organism evidence="1 2">
    <name type="scientific">Funneliformis caledonium</name>
    <dbReference type="NCBI Taxonomy" id="1117310"/>
    <lineage>
        <taxon>Eukaryota</taxon>
        <taxon>Fungi</taxon>
        <taxon>Fungi incertae sedis</taxon>
        <taxon>Mucoromycota</taxon>
        <taxon>Glomeromycotina</taxon>
        <taxon>Glomeromycetes</taxon>
        <taxon>Glomerales</taxon>
        <taxon>Glomeraceae</taxon>
        <taxon>Funneliformis</taxon>
    </lineage>
</organism>
<name>A0A9N9EKQ9_9GLOM</name>
<keyword evidence="2" id="KW-1185">Reference proteome</keyword>
<protein>
    <submittedName>
        <fullName evidence="1">17447_t:CDS:1</fullName>
    </submittedName>
</protein>
<reference evidence="1" key="1">
    <citation type="submission" date="2021-06" db="EMBL/GenBank/DDBJ databases">
        <authorList>
            <person name="Kallberg Y."/>
            <person name="Tangrot J."/>
            <person name="Rosling A."/>
        </authorList>
    </citation>
    <scope>NUCLEOTIDE SEQUENCE</scope>
    <source>
        <strain evidence="1">UK204</strain>
    </source>
</reference>
<sequence>LNSFVDYFCPGIVATSPVQLVLVFKASLHFQQQVDSCHVYKHYAVSISIIYQYIISGMENLTVRIVWSVRKSNRSGSIIEPVENLI</sequence>
<dbReference type="AlphaFoldDB" id="A0A9N9EKQ9"/>